<evidence type="ECO:0000313" key="2">
    <source>
        <dbReference type="Proteomes" id="UP001358586"/>
    </source>
</evidence>
<reference evidence="1 2" key="1">
    <citation type="submission" date="2023-03" db="EMBL/GenBank/DDBJ databases">
        <title>WGS of Gossypium arboreum.</title>
        <authorList>
            <person name="Yu D."/>
        </authorList>
    </citation>
    <scope>NUCLEOTIDE SEQUENCE [LARGE SCALE GENOMIC DNA]</scope>
    <source>
        <tissue evidence="1">Leaf</tissue>
    </source>
</reference>
<dbReference type="Proteomes" id="UP001358586">
    <property type="component" value="Chromosome 2"/>
</dbReference>
<gene>
    <name evidence="1" type="ORF">PVK06_006097</name>
</gene>
<name>A0ABR0QWD8_GOSAR</name>
<comment type="caution">
    <text evidence="1">The sequence shown here is derived from an EMBL/GenBank/DDBJ whole genome shotgun (WGS) entry which is preliminary data.</text>
</comment>
<accession>A0ABR0QWD8</accession>
<proteinExistence type="predicted"/>
<evidence type="ECO:0000313" key="1">
    <source>
        <dbReference type="EMBL" id="KAK5843639.1"/>
    </source>
</evidence>
<dbReference type="EMBL" id="JARKNE010000002">
    <property type="protein sequence ID" value="KAK5843639.1"/>
    <property type="molecule type" value="Genomic_DNA"/>
</dbReference>
<protein>
    <submittedName>
        <fullName evidence="1">Uncharacterized protein</fullName>
    </submittedName>
</protein>
<keyword evidence="2" id="KW-1185">Reference proteome</keyword>
<organism evidence="1 2">
    <name type="scientific">Gossypium arboreum</name>
    <name type="common">Tree cotton</name>
    <name type="synonym">Gossypium nanking</name>
    <dbReference type="NCBI Taxonomy" id="29729"/>
    <lineage>
        <taxon>Eukaryota</taxon>
        <taxon>Viridiplantae</taxon>
        <taxon>Streptophyta</taxon>
        <taxon>Embryophyta</taxon>
        <taxon>Tracheophyta</taxon>
        <taxon>Spermatophyta</taxon>
        <taxon>Magnoliopsida</taxon>
        <taxon>eudicotyledons</taxon>
        <taxon>Gunneridae</taxon>
        <taxon>Pentapetalae</taxon>
        <taxon>rosids</taxon>
        <taxon>malvids</taxon>
        <taxon>Malvales</taxon>
        <taxon>Malvaceae</taxon>
        <taxon>Malvoideae</taxon>
        <taxon>Gossypium</taxon>
    </lineage>
</organism>
<sequence>MQLEQIIACMSMHLVQILASISMTNARIVARSCGFENSPNFCTKKSDSSFNSNGVEGIGFYLKHDVVSWSETFDFNKIKPTGRKDRFGMTFPSNGVNQSSTASPAYL</sequence>